<dbReference type="InterPro" id="IPR008978">
    <property type="entry name" value="HSP20-like_chaperone"/>
</dbReference>
<sequence>MSLVHCYNKGCGQKFDPGNNGEGSCRYHPKAPYFHDAQKIWQCCDKKSTDFGTFLSIPGCTTGKHSNQKPDDIVRLSAQKEIRPEKEDEVIVWNGLNKPAARPAGDNQEVRESKVLPKTVTEGLKAAIKKFQEETAEAATDELKIGTKCANNGCESTYNGPDSLTSEDCQHHPGQPIFHEGMKSYDCCKRKTSNFSAFLEQKGCSRGFHNFKKASERVDRVKEDWFCRGGEVHFNVYCRGSIPEDCTFETDGYKLKCSISHAFGSNKTEIELDLFGKVVPEESSVLIAERKVEVILKQADNLSWPELRYIPDLVKETETLSV</sequence>
<dbReference type="Pfam" id="PF04968">
    <property type="entry name" value="CHORD"/>
    <property type="match status" value="2"/>
</dbReference>
<reference evidence="6" key="1">
    <citation type="submission" date="2020-09" db="EMBL/GenBank/DDBJ databases">
        <authorList>
            <person name="Kikuchi T."/>
        </authorList>
    </citation>
    <scope>NUCLEOTIDE SEQUENCE</scope>
    <source>
        <strain evidence="6">SH1</strain>
    </source>
</reference>
<dbReference type="EMBL" id="CAJFDH010000001">
    <property type="protein sequence ID" value="CAD5206295.1"/>
    <property type="molecule type" value="Genomic_DNA"/>
</dbReference>
<feature type="domain" description="CS" evidence="4">
    <location>
        <begin position="218"/>
        <end position="308"/>
    </location>
</feature>
<proteinExistence type="predicted"/>
<protein>
    <recommendedName>
        <fullName evidence="8">CHORD domain-containing protein</fullName>
    </recommendedName>
</protein>
<evidence type="ECO:0008006" key="8">
    <source>
        <dbReference type="Google" id="ProtNLM"/>
    </source>
</evidence>
<accession>A0A811JSI1</accession>
<dbReference type="InterPro" id="IPR007051">
    <property type="entry name" value="CHORD_dom"/>
</dbReference>
<dbReference type="SUPFAM" id="SSF49764">
    <property type="entry name" value="HSP20-like chaperones"/>
    <property type="match status" value="1"/>
</dbReference>
<dbReference type="Gene3D" id="2.60.40.790">
    <property type="match status" value="1"/>
</dbReference>
<dbReference type="GO" id="GO:0046872">
    <property type="term" value="F:metal ion binding"/>
    <property type="evidence" value="ECO:0007669"/>
    <property type="project" value="UniProtKB-KW"/>
</dbReference>
<keyword evidence="2" id="KW-0677">Repeat</keyword>
<dbReference type="PROSITE" id="PS51203">
    <property type="entry name" value="CS"/>
    <property type="match status" value="1"/>
</dbReference>
<feature type="domain" description="CHORD" evidence="5">
    <location>
        <begin position="6"/>
        <end position="65"/>
    </location>
</feature>
<dbReference type="Proteomes" id="UP000614601">
    <property type="component" value="Unassembled WGS sequence"/>
</dbReference>
<evidence type="ECO:0000313" key="7">
    <source>
        <dbReference type="Proteomes" id="UP000614601"/>
    </source>
</evidence>
<dbReference type="InterPro" id="IPR039790">
    <property type="entry name" value="CHRD1"/>
</dbReference>
<comment type="caution">
    <text evidence="6">The sequence shown here is derived from an EMBL/GenBank/DDBJ whole genome shotgun (WGS) entry which is preliminary data.</text>
</comment>
<dbReference type="Proteomes" id="UP000783686">
    <property type="component" value="Unassembled WGS sequence"/>
</dbReference>
<dbReference type="Gene3D" id="4.10.1130.20">
    <property type="match status" value="2"/>
</dbReference>
<dbReference type="PANTHER" id="PTHR46983">
    <property type="entry name" value="CYSTEINE AND HISTIDINE-RICH DOMAIN-CONTAINING PROTEIN 1"/>
    <property type="match status" value="1"/>
</dbReference>
<dbReference type="PANTHER" id="PTHR46983:SF3">
    <property type="entry name" value="CHPADIPLOID STATE MAINTENANCE PROTEIN CHPA"/>
    <property type="match status" value="1"/>
</dbReference>
<dbReference type="CDD" id="cd06466">
    <property type="entry name" value="p23_CS_SGT1_like"/>
    <property type="match status" value="1"/>
</dbReference>
<dbReference type="InterPro" id="IPR007052">
    <property type="entry name" value="CS_dom"/>
</dbReference>
<dbReference type="OrthoDB" id="10261079at2759"/>
<evidence type="ECO:0000259" key="5">
    <source>
        <dbReference type="PROSITE" id="PS51401"/>
    </source>
</evidence>
<evidence type="ECO:0000313" key="6">
    <source>
        <dbReference type="EMBL" id="CAD5206295.1"/>
    </source>
</evidence>
<name>A0A811JSI1_9BILA</name>
<evidence type="ECO:0000256" key="3">
    <source>
        <dbReference type="ARBA" id="ARBA00022833"/>
    </source>
</evidence>
<keyword evidence="3" id="KW-0862">Zinc</keyword>
<dbReference type="AlphaFoldDB" id="A0A811JSI1"/>
<gene>
    <name evidence="6" type="ORF">BOKJ2_LOCUS979</name>
</gene>
<feature type="domain" description="CHORD" evidence="5">
    <location>
        <begin position="149"/>
        <end position="209"/>
    </location>
</feature>
<evidence type="ECO:0000259" key="4">
    <source>
        <dbReference type="PROSITE" id="PS51203"/>
    </source>
</evidence>
<dbReference type="EMBL" id="CAJFCW020000001">
    <property type="protein sequence ID" value="CAG9081200.1"/>
    <property type="molecule type" value="Genomic_DNA"/>
</dbReference>
<organism evidence="6 7">
    <name type="scientific">Bursaphelenchus okinawaensis</name>
    <dbReference type="NCBI Taxonomy" id="465554"/>
    <lineage>
        <taxon>Eukaryota</taxon>
        <taxon>Metazoa</taxon>
        <taxon>Ecdysozoa</taxon>
        <taxon>Nematoda</taxon>
        <taxon>Chromadorea</taxon>
        <taxon>Rhabditida</taxon>
        <taxon>Tylenchina</taxon>
        <taxon>Tylenchomorpha</taxon>
        <taxon>Aphelenchoidea</taxon>
        <taxon>Aphelenchoididae</taxon>
        <taxon>Bursaphelenchus</taxon>
    </lineage>
</organism>
<keyword evidence="1" id="KW-0479">Metal-binding</keyword>
<evidence type="ECO:0000256" key="2">
    <source>
        <dbReference type="ARBA" id="ARBA00022737"/>
    </source>
</evidence>
<dbReference type="PROSITE" id="PS51401">
    <property type="entry name" value="CHORD"/>
    <property type="match status" value="2"/>
</dbReference>
<keyword evidence="7" id="KW-1185">Reference proteome</keyword>
<evidence type="ECO:0000256" key="1">
    <source>
        <dbReference type="ARBA" id="ARBA00022723"/>
    </source>
</evidence>